<gene>
    <name evidence="2" type="ORF">GP486_002254</name>
</gene>
<reference evidence="2" key="1">
    <citation type="submission" date="2021-03" db="EMBL/GenBank/DDBJ databases">
        <title>Comparative genomics and phylogenomic investigation of the class Geoglossomycetes provide insights into ecological specialization and systematics.</title>
        <authorList>
            <person name="Melie T."/>
            <person name="Pirro S."/>
            <person name="Miller A.N."/>
            <person name="Quandt A."/>
        </authorList>
    </citation>
    <scope>NUCLEOTIDE SEQUENCE</scope>
    <source>
        <strain evidence="2">CAQ_001_2017</strain>
    </source>
</reference>
<accession>A0A9P8LFE7</accession>
<name>A0A9P8LFE7_9PEZI</name>
<dbReference type="AlphaFoldDB" id="A0A9P8LFE7"/>
<dbReference type="Pfam" id="PF00856">
    <property type="entry name" value="SET"/>
    <property type="match status" value="1"/>
</dbReference>
<dbReference type="Proteomes" id="UP000750711">
    <property type="component" value="Unassembled WGS sequence"/>
</dbReference>
<protein>
    <recommendedName>
        <fullName evidence="1">SET domain-containing protein</fullName>
    </recommendedName>
</protein>
<dbReference type="SUPFAM" id="SSF82199">
    <property type="entry name" value="SET domain"/>
    <property type="match status" value="1"/>
</dbReference>
<evidence type="ECO:0000313" key="3">
    <source>
        <dbReference type="Proteomes" id="UP000750711"/>
    </source>
</evidence>
<keyword evidence="3" id="KW-1185">Reference proteome</keyword>
<dbReference type="InterPro" id="IPR011990">
    <property type="entry name" value="TPR-like_helical_dom_sf"/>
</dbReference>
<dbReference type="PANTHER" id="PTHR47643:SF2">
    <property type="entry name" value="TPR DOMAIN PROTEIN (AFU_ORTHOLOGUE AFUA_5G12710)"/>
    <property type="match status" value="1"/>
</dbReference>
<sequence length="727" mass="82326">MDTHNVSSIPEYMQYLLTLKQNLRNAESCKGQHPKDRKSRDQLVLRFMLQLMMRSDLANVRRDEVRTNLRTTFVPLPYSPCLNSLLDLAKVMINDLLLETHHRGKFLVLRSVTPPTRMNAIMAVVEDEDGDAILLQLYYQEEEDERAAKEILGEGTIVIVKEPYLKLMSDGEYGIRVDHLSDIIFLPRYDGRVPKCWKLGLAERTASVNTWKTKGNGYFKECNYHAAIEQTKRFDAALSDLESVSIAPKPAEKVLFRKAQALSSLQRYRECCEVLKFLRMDYPNNMEAKGELSRAINRLLEQESGKYKFKQLHAEAFKLCPPHLDHATYVGPVTVKDSGSRGRGLFTTKAVKAGDLLLCEKAFAHAFADDTTAASRQKLDLTLLINPGTDTVTIGGRAELIQLIVQKLYRNPSLMPVITDLHHGSYMPAGVSEVDGTAVVDTFLVERIISLNVFGCPLSSHQIYLRDIEEEVTQKTNAEEAGKKFYSCGIWPMASYINHCCYCNAQRSFIGDMMVVRATQDLEPNTEITFWYHTPVANGYDERQKRFQHWGFKCDCAMCKDEQTTKKSVSAKRNRLGVDFKKHFHPITAASIAKIESIIAAIADTYSQPASKVPRLCLWAPQLVLTELYVRRKQPAKVIDSALAVLAALGYVIEGGSLPRTVGTPMVIKQWGLLEDSLVECWLHLCKAYRLVAPDLEKQAEQYARITYKIVVGEDETFDETFRNVLK</sequence>
<evidence type="ECO:0000259" key="1">
    <source>
        <dbReference type="PROSITE" id="PS50280"/>
    </source>
</evidence>
<feature type="domain" description="SET" evidence="1">
    <location>
        <begin position="331"/>
        <end position="533"/>
    </location>
</feature>
<proteinExistence type="predicted"/>
<dbReference type="InterPro" id="IPR001214">
    <property type="entry name" value="SET_dom"/>
</dbReference>
<dbReference type="EMBL" id="JAGHQM010000241">
    <property type="protein sequence ID" value="KAH0563178.1"/>
    <property type="molecule type" value="Genomic_DNA"/>
</dbReference>
<evidence type="ECO:0000313" key="2">
    <source>
        <dbReference type="EMBL" id="KAH0563178.1"/>
    </source>
</evidence>
<organism evidence="2 3">
    <name type="scientific">Trichoglossum hirsutum</name>
    <dbReference type="NCBI Taxonomy" id="265104"/>
    <lineage>
        <taxon>Eukaryota</taxon>
        <taxon>Fungi</taxon>
        <taxon>Dikarya</taxon>
        <taxon>Ascomycota</taxon>
        <taxon>Pezizomycotina</taxon>
        <taxon>Geoglossomycetes</taxon>
        <taxon>Geoglossales</taxon>
        <taxon>Geoglossaceae</taxon>
        <taxon>Trichoglossum</taxon>
    </lineage>
</organism>
<dbReference type="Gene3D" id="2.170.270.10">
    <property type="entry name" value="SET domain"/>
    <property type="match status" value="1"/>
</dbReference>
<dbReference type="SUPFAM" id="SSF48452">
    <property type="entry name" value="TPR-like"/>
    <property type="match status" value="1"/>
</dbReference>
<comment type="caution">
    <text evidence="2">The sequence shown here is derived from an EMBL/GenBank/DDBJ whole genome shotgun (WGS) entry which is preliminary data.</text>
</comment>
<dbReference type="PANTHER" id="PTHR47643">
    <property type="entry name" value="TPR DOMAIN PROTEIN (AFU_ORTHOLOGUE AFUA_5G12710)"/>
    <property type="match status" value="1"/>
</dbReference>
<dbReference type="SMART" id="SM00317">
    <property type="entry name" value="SET"/>
    <property type="match status" value="1"/>
</dbReference>
<dbReference type="InterPro" id="IPR053209">
    <property type="entry name" value="Gramillin-biosynth_MTr"/>
</dbReference>
<dbReference type="InterPro" id="IPR046341">
    <property type="entry name" value="SET_dom_sf"/>
</dbReference>
<dbReference type="PROSITE" id="PS50280">
    <property type="entry name" value="SET"/>
    <property type="match status" value="1"/>
</dbReference>